<evidence type="ECO:0000256" key="3">
    <source>
        <dbReference type="ARBA" id="ARBA00022801"/>
    </source>
</evidence>
<organism evidence="6 7">
    <name type="scientific">Mucilaginibacter aquatilis</name>
    <dbReference type="NCBI Taxonomy" id="1517760"/>
    <lineage>
        <taxon>Bacteria</taxon>
        <taxon>Pseudomonadati</taxon>
        <taxon>Bacteroidota</taxon>
        <taxon>Sphingobacteriia</taxon>
        <taxon>Sphingobacteriales</taxon>
        <taxon>Sphingobacteriaceae</taxon>
        <taxon>Mucilaginibacter</taxon>
    </lineage>
</organism>
<comment type="similarity">
    <text evidence="1">Belongs to the metallo-beta-lactamase superfamily.</text>
</comment>
<dbReference type="InterPro" id="IPR001279">
    <property type="entry name" value="Metallo-B-lactamas"/>
</dbReference>
<evidence type="ECO:0000313" key="7">
    <source>
        <dbReference type="Proteomes" id="UP000434850"/>
    </source>
</evidence>
<evidence type="ECO:0000256" key="4">
    <source>
        <dbReference type="ARBA" id="ARBA00022833"/>
    </source>
</evidence>
<dbReference type="InterPro" id="IPR051013">
    <property type="entry name" value="MBL_superfamily_lactonases"/>
</dbReference>
<gene>
    <name evidence="6" type="ORF">GO816_07985</name>
</gene>
<dbReference type="GO" id="GO:0046872">
    <property type="term" value="F:metal ion binding"/>
    <property type="evidence" value="ECO:0007669"/>
    <property type="project" value="UniProtKB-KW"/>
</dbReference>
<dbReference type="CDD" id="cd16281">
    <property type="entry name" value="metallo-hydrolase-like_MBL-fold"/>
    <property type="match status" value="1"/>
</dbReference>
<dbReference type="SMART" id="SM00849">
    <property type="entry name" value="Lactamase_B"/>
    <property type="match status" value="1"/>
</dbReference>
<dbReference type="PANTHER" id="PTHR42978:SF6">
    <property type="entry name" value="QUORUM-QUENCHING LACTONASE YTNP-RELATED"/>
    <property type="match status" value="1"/>
</dbReference>
<dbReference type="SUPFAM" id="SSF56281">
    <property type="entry name" value="Metallo-hydrolase/oxidoreductase"/>
    <property type="match status" value="1"/>
</dbReference>
<dbReference type="InterPro" id="IPR036866">
    <property type="entry name" value="RibonucZ/Hydroxyglut_hydro"/>
</dbReference>
<protein>
    <submittedName>
        <fullName evidence="6">MBL fold metallo-hydrolase</fullName>
    </submittedName>
</protein>
<dbReference type="RefSeq" id="WP_157541944.1">
    <property type="nucleotide sequence ID" value="NZ_WQLA01000003.1"/>
</dbReference>
<keyword evidence="2" id="KW-0479">Metal-binding</keyword>
<dbReference type="Proteomes" id="UP000434850">
    <property type="component" value="Unassembled WGS sequence"/>
</dbReference>
<name>A0A6I4ICA8_9SPHI</name>
<dbReference type="OrthoDB" id="9802897at2"/>
<proteinExistence type="inferred from homology"/>
<sequence>MQSSESIGAKLFTINTGLFKLDGGAMFGVVPKAIWSKTNPADENNLCTLAMRCLLVVDEDRVILIDTGIGNKLSDKAKPFYHLHGTDTLHHSLAKHGFTTDDVTDVLLTHLHLDHVGGAVDNDNGTLAPAFRNATYWTNEEHWNWATVNPNEREKASFLKENLEPLKDSGKLKFIEVRDGVQFSRNIKLFFVSGHTKAMMLPLIHYKNKEVFFIADLVPTAGHLPIAYVASYDMFPLQAMAEKKTFLQQALLNNYVLFLEHDPINECCTVKETEKGIRVKDVFKLTDI</sequence>
<keyword evidence="7" id="KW-1185">Reference proteome</keyword>
<comment type="caution">
    <text evidence="6">The sequence shown here is derived from an EMBL/GenBank/DDBJ whole genome shotgun (WGS) entry which is preliminary data.</text>
</comment>
<accession>A0A6I4ICA8</accession>
<evidence type="ECO:0000256" key="1">
    <source>
        <dbReference type="ARBA" id="ARBA00007749"/>
    </source>
</evidence>
<keyword evidence="3 6" id="KW-0378">Hydrolase</keyword>
<evidence type="ECO:0000259" key="5">
    <source>
        <dbReference type="SMART" id="SM00849"/>
    </source>
</evidence>
<keyword evidence="4" id="KW-0862">Zinc</keyword>
<dbReference type="Gene3D" id="3.60.15.10">
    <property type="entry name" value="Ribonuclease Z/Hydroxyacylglutathione hydrolase-like"/>
    <property type="match status" value="1"/>
</dbReference>
<dbReference type="GO" id="GO:0016787">
    <property type="term" value="F:hydrolase activity"/>
    <property type="evidence" value="ECO:0007669"/>
    <property type="project" value="UniProtKB-KW"/>
</dbReference>
<dbReference type="PANTHER" id="PTHR42978">
    <property type="entry name" value="QUORUM-QUENCHING LACTONASE YTNP-RELATED-RELATED"/>
    <property type="match status" value="1"/>
</dbReference>
<dbReference type="AlphaFoldDB" id="A0A6I4ICA8"/>
<reference evidence="6 7" key="1">
    <citation type="submission" date="2019-12" db="EMBL/GenBank/DDBJ databases">
        <title>Mucilaginibacter sp. HME9299 genome sequencing and assembly.</title>
        <authorList>
            <person name="Kang H."/>
            <person name="Kim H."/>
            <person name="Joh K."/>
        </authorList>
    </citation>
    <scope>NUCLEOTIDE SEQUENCE [LARGE SCALE GENOMIC DNA]</scope>
    <source>
        <strain evidence="6 7">HME9299</strain>
    </source>
</reference>
<feature type="domain" description="Metallo-beta-lactamase" evidence="5">
    <location>
        <begin position="50"/>
        <end position="261"/>
    </location>
</feature>
<evidence type="ECO:0000256" key="2">
    <source>
        <dbReference type="ARBA" id="ARBA00022723"/>
    </source>
</evidence>
<dbReference type="Pfam" id="PF00753">
    <property type="entry name" value="Lactamase_B"/>
    <property type="match status" value="1"/>
</dbReference>
<dbReference type="EMBL" id="WQLA01000003">
    <property type="protein sequence ID" value="MVN91059.1"/>
    <property type="molecule type" value="Genomic_DNA"/>
</dbReference>
<evidence type="ECO:0000313" key="6">
    <source>
        <dbReference type="EMBL" id="MVN91059.1"/>
    </source>
</evidence>